<gene>
    <name evidence="1" type="ORF">RDB_LOCUS138755</name>
</gene>
<protein>
    <recommendedName>
        <fullName evidence="3">SnoaL-like domain-containing protein</fullName>
    </recommendedName>
</protein>
<accession>A0A8H3HSE9</accession>
<dbReference type="InterPro" id="IPR032710">
    <property type="entry name" value="NTF2-like_dom_sf"/>
</dbReference>
<reference evidence="1" key="1">
    <citation type="submission" date="2021-01" db="EMBL/GenBank/DDBJ databases">
        <authorList>
            <person name="Kaushik A."/>
        </authorList>
    </citation>
    <scope>NUCLEOTIDE SEQUENCE</scope>
    <source>
        <strain evidence="1">Type strain: AG8-Rh-89/</strain>
    </source>
</reference>
<comment type="caution">
    <text evidence="1">The sequence shown here is derived from an EMBL/GenBank/DDBJ whole genome shotgun (WGS) entry which is preliminary data.</text>
</comment>
<name>A0A8H3HSE9_9AGAM</name>
<dbReference type="SUPFAM" id="SSF54427">
    <property type="entry name" value="NTF2-like"/>
    <property type="match status" value="1"/>
</dbReference>
<sequence length="157" mass="17737">MAFPTAQVSAPGLTQDQVEVEMTWLKHFNQDGDSLDWSRWEKWWASDAFLQFGNAPRIEGKEAINKYLEPQINILELMHHEIIRLSFDKSLGLIYQTVIITYKVKGDPQGRTVHVPGLGVLHKRAGDNLLTGLEVYIDKAPIEAIAKEVIEGNRAKA</sequence>
<evidence type="ECO:0000313" key="1">
    <source>
        <dbReference type="EMBL" id="CAE6535246.1"/>
    </source>
</evidence>
<dbReference type="EMBL" id="CAJMWZ010007291">
    <property type="protein sequence ID" value="CAE6535246.1"/>
    <property type="molecule type" value="Genomic_DNA"/>
</dbReference>
<evidence type="ECO:0000313" key="2">
    <source>
        <dbReference type="Proteomes" id="UP000663850"/>
    </source>
</evidence>
<evidence type="ECO:0008006" key="3">
    <source>
        <dbReference type="Google" id="ProtNLM"/>
    </source>
</evidence>
<organism evidence="1 2">
    <name type="scientific">Rhizoctonia solani</name>
    <dbReference type="NCBI Taxonomy" id="456999"/>
    <lineage>
        <taxon>Eukaryota</taxon>
        <taxon>Fungi</taxon>
        <taxon>Dikarya</taxon>
        <taxon>Basidiomycota</taxon>
        <taxon>Agaricomycotina</taxon>
        <taxon>Agaricomycetes</taxon>
        <taxon>Cantharellales</taxon>
        <taxon>Ceratobasidiaceae</taxon>
        <taxon>Rhizoctonia</taxon>
    </lineage>
</organism>
<dbReference type="Proteomes" id="UP000663850">
    <property type="component" value="Unassembled WGS sequence"/>
</dbReference>
<proteinExistence type="predicted"/>
<dbReference type="Gene3D" id="3.10.450.50">
    <property type="match status" value="1"/>
</dbReference>
<dbReference type="AlphaFoldDB" id="A0A8H3HSE9"/>